<proteinExistence type="predicted"/>
<name>A0A7E4UY89_PANRE</name>
<accession>A0A7E4UY89</accession>
<dbReference type="Proteomes" id="UP000492821">
    <property type="component" value="Unassembled WGS sequence"/>
</dbReference>
<reference evidence="1" key="1">
    <citation type="journal article" date="2013" name="Genetics">
        <title>The draft genome and transcriptome of Panagrellus redivivus are shaped by the harsh demands of a free-living lifestyle.</title>
        <authorList>
            <person name="Srinivasan J."/>
            <person name="Dillman A.R."/>
            <person name="Macchietto M.G."/>
            <person name="Heikkinen L."/>
            <person name="Lakso M."/>
            <person name="Fracchia K.M."/>
            <person name="Antoshechkin I."/>
            <person name="Mortazavi A."/>
            <person name="Wong G."/>
            <person name="Sternberg P.W."/>
        </authorList>
    </citation>
    <scope>NUCLEOTIDE SEQUENCE [LARGE SCALE GENOMIC DNA]</scope>
    <source>
        <strain evidence="1">MT8872</strain>
    </source>
</reference>
<protein>
    <submittedName>
        <fullName evidence="2">Recep_L_domain domain-containing protein</fullName>
    </submittedName>
</protein>
<sequence length="168" mass="18158">MRGNSVCELQTPEIKGVIVNRLEVLAINSAPSSVDVTPHNVHLSPPSITLNIHHLDTVKQIVAPSLKKLKCADLNALLGCNVLLLRLTEKVRVVSLTENRTNPDKLKTDFFDVGINITHFCKNRLHSATDSGVRVGGDGGASPLCPYTSCDGLRRSRTLIPSSTGSIR</sequence>
<evidence type="ECO:0000313" key="1">
    <source>
        <dbReference type="Proteomes" id="UP000492821"/>
    </source>
</evidence>
<evidence type="ECO:0000313" key="2">
    <source>
        <dbReference type="WBParaSite" id="Pan_g14268.t1"/>
    </source>
</evidence>
<dbReference type="AlphaFoldDB" id="A0A7E4UY89"/>
<organism evidence="1 2">
    <name type="scientific">Panagrellus redivivus</name>
    <name type="common">Microworm</name>
    <dbReference type="NCBI Taxonomy" id="6233"/>
    <lineage>
        <taxon>Eukaryota</taxon>
        <taxon>Metazoa</taxon>
        <taxon>Ecdysozoa</taxon>
        <taxon>Nematoda</taxon>
        <taxon>Chromadorea</taxon>
        <taxon>Rhabditida</taxon>
        <taxon>Tylenchina</taxon>
        <taxon>Panagrolaimomorpha</taxon>
        <taxon>Panagrolaimoidea</taxon>
        <taxon>Panagrolaimidae</taxon>
        <taxon>Panagrellus</taxon>
    </lineage>
</organism>
<dbReference type="WBParaSite" id="Pan_g14268.t1">
    <property type="protein sequence ID" value="Pan_g14268.t1"/>
    <property type="gene ID" value="Pan_g14268"/>
</dbReference>
<reference evidence="2" key="2">
    <citation type="submission" date="2020-10" db="UniProtKB">
        <authorList>
            <consortium name="WormBaseParasite"/>
        </authorList>
    </citation>
    <scope>IDENTIFICATION</scope>
</reference>
<keyword evidence="1" id="KW-1185">Reference proteome</keyword>